<feature type="transmembrane region" description="Helical" evidence="1">
    <location>
        <begin position="134"/>
        <end position="151"/>
    </location>
</feature>
<sequence>MMKKIEYDKKGFIQDVLKENIYTLHIFFFIIAVSDLIVCLFQLWIQDFNRPINVEYIIQASPIVFGFVEYFRLKKWLKEGQVKNKKSYIYIDIGIIMFWGILATMIDINSSLGLTAHVIMLFVVVEMLYHSPIVSFMISIIPSIILSLLILYFKDNIIYSTINVMVVMGLSFFIWMSSLSKYKLKLQLFIEKKQLEKLSKTDLLTNLYNHTEILNILKTTLIGHIDENYTVGIIMMDIDYFKVVNDQYGHQKGDYILKEVALLIKNIVADMGFVGRYGGEEFLIVLKHLEVEQMIEIGQAIRSKVEGYDFNGIKITISGGFKECNSENFTSAIKDADNNLYKAKTQGRNKVCF</sequence>
<dbReference type="OrthoDB" id="9805474at2"/>
<dbReference type="InterPro" id="IPR043128">
    <property type="entry name" value="Rev_trsase/Diguanyl_cyclase"/>
</dbReference>
<dbReference type="GO" id="GO:0052621">
    <property type="term" value="F:diguanylate cyclase activity"/>
    <property type="evidence" value="ECO:0007669"/>
    <property type="project" value="TreeGrafter"/>
</dbReference>
<gene>
    <name evidence="3" type="ORF">SAMN02745207_03675</name>
</gene>
<keyword evidence="1" id="KW-0472">Membrane</keyword>
<keyword evidence="1" id="KW-1133">Transmembrane helix</keyword>
<evidence type="ECO:0000259" key="2">
    <source>
        <dbReference type="PROSITE" id="PS50887"/>
    </source>
</evidence>
<dbReference type="RefSeq" id="WP_073340440.1">
    <property type="nucleotide sequence ID" value="NZ_FQXM01000030.1"/>
</dbReference>
<dbReference type="PANTHER" id="PTHR45138">
    <property type="entry name" value="REGULATORY COMPONENTS OF SENSORY TRANSDUCTION SYSTEM"/>
    <property type="match status" value="1"/>
</dbReference>
<dbReference type="NCBIfam" id="TIGR00254">
    <property type="entry name" value="GGDEF"/>
    <property type="match status" value="1"/>
</dbReference>
<name>A0A1M5XI73_9CLOT</name>
<organism evidence="3 4">
    <name type="scientific">Clostridium grantii DSM 8605</name>
    <dbReference type="NCBI Taxonomy" id="1121316"/>
    <lineage>
        <taxon>Bacteria</taxon>
        <taxon>Bacillati</taxon>
        <taxon>Bacillota</taxon>
        <taxon>Clostridia</taxon>
        <taxon>Eubacteriales</taxon>
        <taxon>Clostridiaceae</taxon>
        <taxon>Clostridium</taxon>
    </lineage>
</organism>
<dbReference type="CDD" id="cd01949">
    <property type="entry name" value="GGDEF"/>
    <property type="match status" value="1"/>
</dbReference>
<proteinExistence type="predicted"/>
<dbReference type="AlphaFoldDB" id="A0A1M5XI73"/>
<feature type="transmembrane region" description="Helical" evidence="1">
    <location>
        <begin position="157"/>
        <end position="176"/>
    </location>
</feature>
<evidence type="ECO:0000313" key="4">
    <source>
        <dbReference type="Proteomes" id="UP000184447"/>
    </source>
</evidence>
<dbReference type="Gene3D" id="3.30.70.270">
    <property type="match status" value="1"/>
</dbReference>
<keyword evidence="4" id="KW-1185">Reference proteome</keyword>
<protein>
    <submittedName>
        <fullName evidence="3">Diguanylate cyclase (GGDEF) domain-containing protein</fullName>
    </submittedName>
</protein>
<dbReference type="PROSITE" id="PS50887">
    <property type="entry name" value="GGDEF"/>
    <property type="match status" value="1"/>
</dbReference>
<dbReference type="Proteomes" id="UP000184447">
    <property type="component" value="Unassembled WGS sequence"/>
</dbReference>
<feature type="transmembrane region" description="Helical" evidence="1">
    <location>
        <begin position="21"/>
        <end position="44"/>
    </location>
</feature>
<dbReference type="GO" id="GO:1902201">
    <property type="term" value="P:negative regulation of bacterial-type flagellum-dependent cell motility"/>
    <property type="evidence" value="ECO:0007669"/>
    <property type="project" value="TreeGrafter"/>
</dbReference>
<dbReference type="InterPro" id="IPR029787">
    <property type="entry name" value="Nucleotide_cyclase"/>
</dbReference>
<feature type="domain" description="GGDEF" evidence="2">
    <location>
        <begin position="229"/>
        <end position="353"/>
    </location>
</feature>
<feature type="transmembrane region" description="Helical" evidence="1">
    <location>
        <begin position="88"/>
        <end position="106"/>
    </location>
</feature>
<dbReference type="GO" id="GO:0005886">
    <property type="term" value="C:plasma membrane"/>
    <property type="evidence" value="ECO:0007669"/>
    <property type="project" value="TreeGrafter"/>
</dbReference>
<dbReference type="SUPFAM" id="SSF55073">
    <property type="entry name" value="Nucleotide cyclase"/>
    <property type="match status" value="1"/>
</dbReference>
<accession>A0A1M5XI73</accession>
<keyword evidence="1" id="KW-0812">Transmembrane</keyword>
<dbReference type="Pfam" id="PF00990">
    <property type="entry name" value="GGDEF"/>
    <property type="match status" value="1"/>
</dbReference>
<dbReference type="SMART" id="SM00267">
    <property type="entry name" value="GGDEF"/>
    <property type="match status" value="1"/>
</dbReference>
<feature type="transmembrane region" description="Helical" evidence="1">
    <location>
        <begin position="56"/>
        <end position="73"/>
    </location>
</feature>
<dbReference type="FunFam" id="3.30.70.270:FF:000001">
    <property type="entry name" value="Diguanylate cyclase domain protein"/>
    <property type="match status" value="1"/>
</dbReference>
<dbReference type="EMBL" id="FQXM01000030">
    <property type="protein sequence ID" value="SHH99527.1"/>
    <property type="molecule type" value="Genomic_DNA"/>
</dbReference>
<dbReference type="PANTHER" id="PTHR45138:SF9">
    <property type="entry name" value="DIGUANYLATE CYCLASE DGCM-RELATED"/>
    <property type="match status" value="1"/>
</dbReference>
<dbReference type="InterPro" id="IPR050469">
    <property type="entry name" value="Diguanylate_Cyclase"/>
</dbReference>
<dbReference type="GO" id="GO:0043709">
    <property type="term" value="P:cell adhesion involved in single-species biofilm formation"/>
    <property type="evidence" value="ECO:0007669"/>
    <property type="project" value="TreeGrafter"/>
</dbReference>
<evidence type="ECO:0000256" key="1">
    <source>
        <dbReference type="SAM" id="Phobius"/>
    </source>
</evidence>
<dbReference type="STRING" id="1121316.SAMN02745207_03675"/>
<evidence type="ECO:0000313" key="3">
    <source>
        <dbReference type="EMBL" id="SHH99527.1"/>
    </source>
</evidence>
<reference evidence="3 4" key="1">
    <citation type="submission" date="2016-11" db="EMBL/GenBank/DDBJ databases">
        <authorList>
            <person name="Jaros S."/>
            <person name="Januszkiewicz K."/>
            <person name="Wedrychowicz H."/>
        </authorList>
    </citation>
    <scope>NUCLEOTIDE SEQUENCE [LARGE SCALE GENOMIC DNA]</scope>
    <source>
        <strain evidence="3 4">DSM 8605</strain>
    </source>
</reference>
<dbReference type="InterPro" id="IPR000160">
    <property type="entry name" value="GGDEF_dom"/>
</dbReference>